<keyword evidence="1" id="KW-0762">Sugar transport</keyword>
<dbReference type="Proteomes" id="UP000193711">
    <property type="component" value="Unassembled WGS sequence"/>
</dbReference>
<dbReference type="STRING" id="1891671.SAMN06295885_0210"/>
<dbReference type="PANTHER" id="PTHR43649:SF12">
    <property type="entry name" value="DIACETYLCHITOBIOSE BINDING PROTEIN DASA"/>
    <property type="match status" value="1"/>
</dbReference>
<accession>A0A1X7MW44</accession>
<dbReference type="RefSeq" id="WP_165759502.1">
    <property type="nucleotide sequence ID" value="NZ_FXBM01000001.1"/>
</dbReference>
<proteinExistence type="predicted"/>
<dbReference type="InterPro" id="IPR050490">
    <property type="entry name" value="Bact_solute-bd_prot1"/>
</dbReference>
<name>A0A1X7MW44_9MICO</name>
<dbReference type="EMBL" id="FXBM01000001">
    <property type="protein sequence ID" value="SMH28596.1"/>
    <property type="molecule type" value="Genomic_DNA"/>
</dbReference>
<dbReference type="Pfam" id="PF01547">
    <property type="entry name" value="SBP_bac_1"/>
    <property type="match status" value="1"/>
</dbReference>
<keyword evidence="2" id="KW-1185">Reference proteome</keyword>
<protein>
    <submittedName>
        <fullName evidence="1">Multiple sugar transport system substrate-binding protein</fullName>
    </submittedName>
</protein>
<sequence>MTASLWGRSGDGFQASIAAQRGPGVDPGLILDEHWLGLPELEHALFETPVCVDGSADLVLVPADWLPRLAANASIRPLDDLLEGAPLDGWPSAWSSAFTEVVAFAVPSHARAVWGVPFHDGPPLLVWRSDLYDSPQERARYREAAGRDLEPPRSWVDFDRQAAWFTRPEQQLWGTVLAGAPDGHNNVYDFVTQLRVRGADVLDEHGAPGFGGEAGLRTLAWLRGHVVAGRVPPWSGELDSVGSGAAFADGRVALMVNWAGYAQRAQGPGSAVHGRVGVGLAPALADGTALPVVNAFWALAVTAGAVSVPETWDAVRRLATAEADVRTTLAGSSGTRLDTWRDPRVLAASSTVSLFEEAHRASRPLPMIPELPELVQILNRLVDDVVWRGVDGASRLDRAIVEARAALSAE</sequence>
<dbReference type="SUPFAM" id="SSF53850">
    <property type="entry name" value="Periplasmic binding protein-like II"/>
    <property type="match status" value="1"/>
</dbReference>
<evidence type="ECO:0000313" key="2">
    <source>
        <dbReference type="Proteomes" id="UP000193711"/>
    </source>
</evidence>
<gene>
    <name evidence="1" type="ORF">SAMN06295885_0210</name>
</gene>
<reference evidence="2" key="1">
    <citation type="submission" date="2017-04" db="EMBL/GenBank/DDBJ databases">
        <authorList>
            <person name="Varghese N."/>
            <person name="Submissions S."/>
        </authorList>
    </citation>
    <scope>NUCLEOTIDE SEQUENCE [LARGE SCALE GENOMIC DNA]</scope>
    <source>
        <strain evidence="2">VKM Ac-2121</strain>
    </source>
</reference>
<dbReference type="Gene3D" id="3.40.190.10">
    <property type="entry name" value="Periplasmic binding protein-like II"/>
    <property type="match status" value="2"/>
</dbReference>
<dbReference type="AlphaFoldDB" id="A0A1X7MW44"/>
<organism evidence="1 2">
    <name type="scientific">Rathayibacter oskolensis</name>
    <dbReference type="NCBI Taxonomy" id="1891671"/>
    <lineage>
        <taxon>Bacteria</taxon>
        <taxon>Bacillati</taxon>
        <taxon>Actinomycetota</taxon>
        <taxon>Actinomycetes</taxon>
        <taxon>Micrococcales</taxon>
        <taxon>Microbacteriaceae</taxon>
        <taxon>Rathayibacter</taxon>
    </lineage>
</organism>
<dbReference type="InterPro" id="IPR006059">
    <property type="entry name" value="SBP"/>
</dbReference>
<dbReference type="PANTHER" id="PTHR43649">
    <property type="entry name" value="ARABINOSE-BINDING PROTEIN-RELATED"/>
    <property type="match status" value="1"/>
</dbReference>
<evidence type="ECO:0000313" key="1">
    <source>
        <dbReference type="EMBL" id="SMH28596.1"/>
    </source>
</evidence>
<keyword evidence="1" id="KW-0813">Transport</keyword>